<keyword evidence="3" id="KW-1185">Reference proteome</keyword>
<dbReference type="PANTHER" id="PTHR28047:SF5">
    <property type="entry name" value="PROTEIN DCG1"/>
    <property type="match status" value="1"/>
</dbReference>
<dbReference type="InterPro" id="IPR015942">
    <property type="entry name" value="Asp/Glu/hydantoin_racemase"/>
</dbReference>
<dbReference type="InterPro" id="IPR053714">
    <property type="entry name" value="Iso_Racemase_Enz_sf"/>
</dbReference>
<reference evidence="2 3" key="1">
    <citation type="submission" date="2024-02" db="EMBL/GenBank/DDBJ databases">
        <title>Genome analysis and characterization of Microbaculum marinisediminis sp. nov., isolated from marine sediment.</title>
        <authorList>
            <person name="Du Z.-J."/>
            <person name="Ye Y.-Q."/>
            <person name="Zhang Z.-R."/>
            <person name="Yuan S.-M."/>
            <person name="Zhang X.-Y."/>
        </authorList>
    </citation>
    <scope>NUCLEOTIDE SEQUENCE [LARGE SCALE GENOMIC DNA]</scope>
    <source>
        <strain evidence="2 3">SDUM1044001</strain>
    </source>
</reference>
<comment type="similarity">
    <text evidence="1">Belongs to the HyuE racemase family.</text>
</comment>
<organism evidence="2 3">
    <name type="scientific">Microbaculum marinum</name>
    <dbReference type="NCBI Taxonomy" id="1764581"/>
    <lineage>
        <taxon>Bacteria</taxon>
        <taxon>Pseudomonadati</taxon>
        <taxon>Pseudomonadota</taxon>
        <taxon>Alphaproteobacteria</taxon>
        <taxon>Hyphomicrobiales</taxon>
        <taxon>Tepidamorphaceae</taxon>
        <taxon>Microbaculum</taxon>
    </lineage>
</organism>
<dbReference type="AlphaFoldDB" id="A0AAW9S346"/>
<dbReference type="PANTHER" id="PTHR28047">
    <property type="entry name" value="PROTEIN DCG1"/>
    <property type="match status" value="1"/>
</dbReference>
<evidence type="ECO:0000313" key="2">
    <source>
        <dbReference type="EMBL" id="MEJ8574226.1"/>
    </source>
</evidence>
<dbReference type="Proteomes" id="UP001378188">
    <property type="component" value="Unassembled WGS sequence"/>
</dbReference>
<name>A0AAW9S346_9HYPH</name>
<sequence>MPIRIWHQSYTDLSRLPGYRAMLGDHARAICGPETTVDLHGIRPGTYPEGMPPVAMTKFNYGLKLTDLQVVDNIVTAEREGYDAVAISCFLDPGLEEARSLVDIPVVSSCETALLVSSTVARSFGFLTLDENMAAYLRKLVVHHGFGGKVNVVAAFDPPIDEHELDHAFAGSTEFVERFSDQARKLIARGADIIVPAEGVLNIALVRNGVQAVDGTPVLDSYGSLVAFAEMMVQLRRKSGLQVSRVGEYAKPPDDVVANLRHIVSDIMAR</sequence>
<dbReference type="RefSeq" id="WP_340331926.1">
    <property type="nucleotide sequence ID" value="NZ_JAZHOF010000010.1"/>
</dbReference>
<dbReference type="Pfam" id="PF01177">
    <property type="entry name" value="Asp_Glu_race"/>
    <property type="match status" value="1"/>
</dbReference>
<accession>A0AAW9S346</accession>
<dbReference type="Gene3D" id="3.40.50.12500">
    <property type="match status" value="1"/>
</dbReference>
<gene>
    <name evidence="2" type="ORF">V3328_22270</name>
</gene>
<evidence type="ECO:0000256" key="1">
    <source>
        <dbReference type="ARBA" id="ARBA00038414"/>
    </source>
</evidence>
<dbReference type="EMBL" id="JAZHOF010000010">
    <property type="protein sequence ID" value="MEJ8574226.1"/>
    <property type="molecule type" value="Genomic_DNA"/>
</dbReference>
<comment type="caution">
    <text evidence="2">The sequence shown here is derived from an EMBL/GenBank/DDBJ whole genome shotgun (WGS) entry which is preliminary data.</text>
</comment>
<proteinExistence type="inferred from homology"/>
<protein>
    <submittedName>
        <fullName evidence="2">Aspartate/glutamate racemase family protein</fullName>
    </submittedName>
</protein>
<evidence type="ECO:0000313" key="3">
    <source>
        <dbReference type="Proteomes" id="UP001378188"/>
    </source>
</evidence>
<dbReference type="InterPro" id="IPR052186">
    <property type="entry name" value="Hydantoin_racemase-like"/>
</dbReference>
<dbReference type="GO" id="GO:0047661">
    <property type="term" value="F:amino-acid racemase activity"/>
    <property type="evidence" value="ECO:0007669"/>
    <property type="project" value="InterPro"/>
</dbReference>